<keyword evidence="2 6" id="KW-0349">Heme</keyword>
<dbReference type="Gene3D" id="1.10.760.10">
    <property type="entry name" value="Cytochrome c-like domain"/>
    <property type="match status" value="1"/>
</dbReference>
<dbReference type="SUPFAM" id="SSF46626">
    <property type="entry name" value="Cytochrome c"/>
    <property type="match status" value="1"/>
</dbReference>
<name>A0ABU0W8U9_9GAMM</name>
<keyword evidence="7" id="KW-0732">Signal</keyword>
<evidence type="ECO:0000256" key="4">
    <source>
        <dbReference type="ARBA" id="ARBA00022982"/>
    </source>
</evidence>
<dbReference type="InterPro" id="IPR050597">
    <property type="entry name" value="Cytochrome_c_Oxidase_Subunit"/>
</dbReference>
<comment type="caution">
    <text evidence="9">The sequence shown here is derived from an EMBL/GenBank/DDBJ whole genome shotgun (WGS) entry which is preliminary data.</text>
</comment>
<organism evidence="9 10">
    <name type="scientific">Natronospira bacteriovora</name>
    <dbReference type="NCBI Taxonomy" id="3069753"/>
    <lineage>
        <taxon>Bacteria</taxon>
        <taxon>Pseudomonadati</taxon>
        <taxon>Pseudomonadota</taxon>
        <taxon>Gammaproteobacteria</taxon>
        <taxon>Natronospirales</taxon>
        <taxon>Natronospiraceae</taxon>
        <taxon>Natronospira</taxon>
    </lineage>
</organism>
<protein>
    <submittedName>
        <fullName evidence="9">Cytochrome c</fullName>
    </submittedName>
</protein>
<dbReference type="Pfam" id="PF13442">
    <property type="entry name" value="Cytochrome_CBB3"/>
    <property type="match status" value="1"/>
</dbReference>
<dbReference type="InterPro" id="IPR036909">
    <property type="entry name" value="Cyt_c-like_dom_sf"/>
</dbReference>
<dbReference type="PANTHER" id="PTHR33751">
    <property type="entry name" value="CBB3-TYPE CYTOCHROME C OXIDASE SUBUNIT FIXP"/>
    <property type="match status" value="1"/>
</dbReference>
<evidence type="ECO:0000256" key="1">
    <source>
        <dbReference type="ARBA" id="ARBA00022448"/>
    </source>
</evidence>
<dbReference type="RefSeq" id="WP_306728882.1">
    <property type="nucleotide sequence ID" value="NZ_JAVDDT010000007.1"/>
</dbReference>
<feature type="chain" id="PRO_5045294059" evidence="7">
    <location>
        <begin position="24"/>
        <end position="107"/>
    </location>
</feature>
<keyword evidence="3 6" id="KW-0479">Metal-binding</keyword>
<dbReference type="PANTHER" id="PTHR33751:SF9">
    <property type="entry name" value="CYTOCHROME C4"/>
    <property type="match status" value="1"/>
</dbReference>
<dbReference type="PROSITE" id="PS51007">
    <property type="entry name" value="CYTC"/>
    <property type="match status" value="1"/>
</dbReference>
<keyword evidence="5 6" id="KW-0408">Iron</keyword>
<evidence type="ECO:0000256" key="6">
    <source>
        <dbReference type="PROSITE-ProRule" id="PRU00433"/>
    </source>
</evidence>
<accession>A0ABU0W8U9</accession>
<evidence type="ECO:0000256" key="5">
    <source>
        <dbReference type="ARBA" id="ARBA00023004"/>
    </source>
</evidence>
<evidence type="ECO:0000256" key="7">
    <source>
        <dbReference type="SAM" id="SignalP"/>
    </source>
</evidence>
<dbReference type="Proteomes" id="UP001239019">
    <property type="component" value="Unassembled WGS sequence"/>
</dbReference>
<evidence type="ECO:0000256" key="3">
    <source>
        <dbReference type="ARBA" id="ARBA00022723"/>
    </source>
</evidence>
<evidence type="ECO:0000313" key="10">
    <source>
        <dbReference type="Proteomes" id="UP001239019"/>
    </source>
</evidence>
<keyword evidence="4" id="KW-0249">Electron transport</keyword>
<proteinExistence type="predicted"/>
<gene>
    <name evidence="9" type="ORF">RBH19_10875</name>
</gene>
<feature type="signal peptide" evidence="7">
    <location>
        <begin position="1"/>
        <end position="23"/>
    </location>
</feature>
<keyword evidence="1" id="KW-0813">Transport</keyword>
<reference evidence="9 10" key="1">
    <citation type="submission" date="2023-08" db="EMBL/GenBank/DDBJ databases">
        <title>Whole-genome sequencing of halo(alkali)philic microorganisms from hypersaline lakes.</title>
        <authorList>
            <person name="Sorokin D.Y."/>
            <person name="Abbas B."/>
            <person name="Merkel A.Y."/>
        </authorList>
    </citation>
    <scope>NUCLEOTIDE SEQUENCE [LARGE SCALE GENOMIC DNA]</scope>
    <source>
        <strain evidence="9 10">AB-CW4</strain>
    </source>
</reference>
<feature type="domain" description="Cytochrome c" evidence="8">
    <location>
        <begin position="26"/>
        <end position="105"/>
    </location>
</feature>
<evidence type="ECO:0000313" key="9">
    <source>
        <dbReference type="EMBL" id="MDQ2070382.1"/>
    </source>
</evidence>
<keyword evidence="10" id="KW-1185">Reference proteome</keyword>
<sequence>MKNLNKTIPLFFAALCLGATAHAEPGDKDRGEARAATCAGCHGQGGNSSIPSLYPSIAGMPAAEMEAALKAFRDGERDDPQMAPQATHLSDQDIRDLAAYYEAQERK</sequence>
<evidence type="ECO:0000259" key="8">
    <source>
        <dbReference type="PROSITE" id="PS51007"/>
    </source>
</evidence>
<dbReference type="EMBL" id="JAVDDT010000007">
    <property type="protein sequence ID" value="MDQ2070382.1"/>
    <property type="molecule type" value="Genomic_DNA"/>
</dbReference>
<dbReference type="InterPro" id="IPR009056">
    <property type="entry name" value="Cyt_c-like_dom"/>
</dbReference>
<evidence type="ECO:0000256" key="2">
    <source>
        <dbReference type="ARBA" id="ARBA00022617"/>
    </source>
</evidence>